<keyword evidence="2" id="KW-1185">Reference proteome</keyword>
<dbReference type="Gene3D" id="3.60.10.10">
    <property type="entry name" value="Endonuclease/exonuclease/phosphatase"/>
    <property type="match status" value="1"/>
</dbReference>
<dbReference type="EMBL" id="JACXVP010000001">
    <property type="protein sequence ID" value="KAG5631789.1"/>
    <property type="molecule type" value="Genomic_DNA"/>
</dbReference>
<organism evidence="1 2">
    <name type="scientific">Solanum commersonii</name>
    <name type="common">Commerson's wild potato</name>
    <name type="synonym">Commerson's nightshade</name>
    <dbReference type="NCBI Taxonomy" id="4109"/>
    <lineage>
        <taxon>Eukaryota</taxon>
        <taxon>Viridiplantae</taxon>
        <taxon>Streptophyta</taxon>
        <taxon>Embryophyta</taxon>
        <taxon>Tracheophyta</taxon>
        <taxon>Spermatophyta</taxon>
        <taxon>Magnoliopsida</taxon>
        <taxon>eudicotyledons</taxon>
        <taxon>Gunneridae</taxon>
        <taxon>Pentapetalae</taxon>
        <taxon>asterids</taxon>
        <taxon>lamiids</taxon>
        <taxon>Solanales</taxon>
        <taxon>Solanaceae</taxon>
        <taxon>Solanoideae</taxon>
        <taxon>Solaneae</taxon>
        <taxon>Solanum</taxon>
    </lineage>
</organism>
<proteinExistence type="predicted"/>
<gene>
    <name evidence="1" type="ORF">H5410_003506</name>
</gene>
<dbReference type="PANTHER" id="PTHR33710:SF79">
    <property type="entry name" value="OS06G0205337 PROTEIN"/>
    <property type="match status" value="1"/>
</dbReference>
<evidence type="ECO:0008006" key="3">
    <source>
        <dbReference type="Google" id="ProtNLM"/>
    </source>
</evidence>
<dbReference type="AlphaFoldDB" id="A0A9J6B4V8"/>
<reference evidence="1 2" key="1">
    <citation type="submission" date="2020-09" db="EMBL/GenBank/DDBJ databases">
        <title>De no assembly of potato wild relative species, Solanum commersonii.</title>
        <authorList>
            <person name="Cho K."/>
        </authorList>
    </citation>
    <scope>NUCLEOTIDE SEQUENCE [LARGE SCALE GENOMIC DNA]</scope>
    <source>
        <strain evidence="1">LZ3.2</strain>
        <tissue evidence="1">Leaf</tissue>
    </source>
</reference>
<comment type="caution">
    <text evidence="1">The sequence shown here is derived from an EMBL/GenBank/DDBJ whole genome shotgun (WGS) entry which is preliminary data.</text>
</comment>
<dbReference type="InterPro" id="IPR036691">
    <property type="entry name" value="Endo/exonu/phosph_ase_sf"/>
</dbReference>
<dbReference type="PANTHER" id="PTHR33710">
    <property type="entry name" value="BNAC02G09200D PROTEIN"/>
    <property type="match status" value="1"/>
</dbReference>
<dbReference type="SUPFAM" id="SSF56219">
    <property type="entry name" value="DNase I-like"/>
    <property type="match status" value="1"/>
</dbReference>
<evidence type="ECO:0000313" key="1">
    <source>
        <dbReference type="EMBL" id="KAG5631789.1"/>
    </source>
</evidence>
<protein>
    <recommendedName>
        <fullName evidence="3">Endonuclease/exonuclease/phosphatase domain-containing protein</fullName>
    </recommendedName>
</protein>
<accession>A0A9J6B4V8</accession>
<dbReference type="Proteomes" id="UP000824120">
    <property type="component" value="Chromosome 1"/>
</dbReference>
<evidence type="ECO:0000313" key="2">
    <source>
        <dbReference type="Proteomes" id="UP000824120"/>
    </source>
</evidence>
<sequence>MEPFRSVRSINKYRRRLRMPMVTHNINGKIWVFTNRGYDVTIVKNTEQQLTVLMLDQNSTFSFYATFVYAKYDSIHRLDIWDDLYQLCGGIDRPWLIGGDFNVVLNGEKKIGGLPVVAIDYEDFKTCMESCDLSQVNFKESPFTWSNDRVEHLARSGSDHAPMLLTCEDRITSKKKPFRFLKFWTEHITFKDVVRLNLDFTTSSNPFLDFKRKIKKVKNALYISSKETFGNIFQ</sequence>
<name>A0A9J6B4V8_SOLCO</name>
<dbReference type="OrthoDB" id="1301789at2759"/>